<proteinExistence type="predicted"/>
<accession>A0A0H2RKL5</accession>
<gene>
    <name evidence="1" type="ORF">SCHPADRAFT_905056</name>
</gene>
<keyword evidence="2" id="KW-1185">Reference proteome</keyword>
<dbReference type="InParanoid" id="A0A0H2RKL5"/>
<dbReference type="Proteomes" id="UP000053477">
    <property type="component" value="Unassembled WGS sequence"/>
</dbReference>
<evidence type="ECO:0000313" key="1">
    <source>
        <dbReference type="EMBL" id="KLO12525.1"/>
    </source>
</evidence>
<dbReference type="EMBL" id="KQ085976">
    <property type="protein sequence ID" value="KLO12525.1"/>
    <property type="molecule type" value="Genomic_DNA"/>
</dbReference>
<name>A0A0H2RKL5_9AGAM</name>
<sequence>MPLFRRLRRTCSLWLGSPVTYEATSTVSAIQMIAITLSSRLEARCADHKFRNSTNRWYVSRTRSEFPSDMTPTTDRDVTTTLQQLAKALITTSARLQHIYARLRCLPTCVIEECHFVRTAVVTVSLFQGEKT</sequence>
<protein>
    <submittedName>
        <fullName evidence="1">Uncharacterized protein</fullName>
    </submittedName>
</protein>
<evidence type="ECO:0000313" key="2">
    <source>
        <dbReference type="Proteomes" id="UP000053477"/>
    </source>
</evidence>
<dbReference type="AlphaFoldDB" id="A0A0H2RKL5"/>
<reference evidence="1 2" key="1">
    <citation type="submission" date="2015-04" db="EMBL/GenBank/DDBJ databases">
        <title>Complete genome sequence of Schizopora paradoxa KUC8140, a cosmopolitan wood degrader in East Asia.</title>
        <authorList>
            <consortium name="DOE Joint Genome Institute"/>
            <person name="Min B."/>
            <person name="Park H."/>
            <person name="Jang Y."/>
            <person name="Kim J.-J."/>
            <person name="Kim K.H."/>
            <person name="Pangilinan J."/>
            <person name="Lipzen A."/>
            <person name="Riley R."/>
            <person name="Grigoriev I.V."/>
            <person name="Spatafora J.W."/>
            <person name="Choi I.-G."/>
        </authorList>
    </citation>
    <scope>NUCLEOTIDE SEQUENCE [LARGE SCALE GENOMIC DNA]</scope>
    <source>
        <strain evidence="1 2">KUC8140</strain>
    </source>
</reference>
<organism evidence="1 2">
    <name type="scientific">Schizopora paradoxa</name>
    <dbReference type="NCBI Taxonomy" id="27342"/>
    <lineage>
        <taxon>Eukaryota</taxon>
        <taxon>Fungi</taxon>
        <taxon>Dikarya</taxon>
        <taxon>Basidiomycota</taxon>
        <taxon>Agaricomycotina</taxon>
        <taxon>Agaricomycetes</taxon>
        <taxon>Hymenochaetales</taxon>
        <taxon>Schizoporaceae</taxon>
        <taxon>Schizopora</taxon>
    </lineage>
</organism>